<keyword evidence="3" id="KW-0276">Fatty acid metabolism</keyword>
<sequence>MKKLVYDRHGDPAEVLQLQNLPDPEPGPGEVRLRMKVMTINPADLLTVEGRYGAEPEPLPDTPGFGGYGIVDAVGEGVDRVKPGDAILPLGRGFWSDTVVLDARMAAPAPEGADPEQAAMMRANPATADLMLRDYVDLQPGDWVVQNAANSAVGRLVARFARDRGLKTVNIVRRDGLEQDLRAEGADAVVVDAGGDLAASILAATGGERPRLALDAVGGQATGALAESLAPGGVVVVYGLLSGEPSVIDARDLVFRDITVTGFWLSEWFGKADRSKIGRLNGFLAEQLAQGRLSVDVAGRYPLEQYAEAMRHAAAAGRDGKILFIGE</sequence>
<evidence type="ECO:0000256" key="8">
    <source>
        <dbReference type="ARBA" id="ARBA00023160"/>
    </source>
</evidence>
<organism evidence="12 13">
    <name type="scientific">Lutimaribacter marinistellae</name>
    <dbReference type="NCBI Taxonomy" id="1820329"/>
    <lineage>
        <taxon>Bacteria</taxon>
        <taxon>Pseudomonadati</taxon>
        <taxon>Pseudomonadota</taxon>
        <taxon>Alphaproteobacteria</taxon>
        <taxon>Rhodobacterales</taxon>
        <taxon>Roseobacteraceae</taxon>
        <taxon>Lutimaribacter</taxon>
    </lineage>
</organism>
<evidence type="ECO:0000256" key="2">
    <source>
        <dbReference type="ARBA" id="ARBA00022516"/>
    </source>
</evidence>
<keyword evidence="8" id="KW-0275">Fatty acid biosynthesis</keyword>
<evidence type="ECO:0000313" key="13">
    <source>
        <dbReference type="Proteomes" id="UP001595629"/>
    </source>
</evidence>
<name>A0ABV7TH67_9RHOB</name>
<reference evidence="13" key="1">
    <citation type="journal article" date="2019" name="Int. J. Syst. Evol. Microbiol.">
        <title>The Global Catalogue of Microorganisms (GCM) 10K type strain sequencing project: providing services to taxonomists for standard genome sequencing and annotation.</title>
        <authorList>
            <consortium name="The Broad Institute Genomics Platform"/>
            <consortium name="The Broad Institute Genome Sequencing Center for Infectious Disease"/>
            <person name="Wu L."/>
            <person name="Ma J."/>
        </authorList>
    </citation>
    <scope>NUCLEOTIDE SEQUENCE [LARGE SCALE GENOMIC DNA]</scope>
    <source>
        <strain evidence="13">KCTC 42911</strain>
    </source>
</reference>
<evidence type="ECO:0000256" key="9">
    <source>
        <dbReference type="ARBA" id="ARBA00038963"/>
    </source>
</evidence>
<evidence type="ECO:0000256" key="4">
    <source>
        <dbReference type="ARBA" id="ARBA00022857"/>
    </source>
</evidence>
<evidence type="ECO:0000256" key="3">
    <source>
        <dbReference type="ARBA" id="ARBA00022832"/>
    </source>
</evidence>
<keyword evidence="13" id="KW-1185">Reference proteome</keyword>
<dbReference type="InterPro" id="IPR013149">
    <property type="entry name" value="ADH-like_C"/>
</dbReference>
<dbReference type="CDD" id="cd05282">
    <property type="entry name" value="ETR_like"/>
    <property type="match status" value="1"/>
</dbReference>
<evidence type="ECO:0000313" key="12">
    <source>
        <dbReference type="EMBL" id="MFC3613433.1"/>
    </source>
</evidence>
<dbReference type="SMART" id="SM00829">
    <property type="entry name" value="PKS_ER"/>
    <property type="match status" value="1"/>
</dbReference>
<dbReference type="SUPFAM" id="SSF50129">
    <property type="entry name" value="GroES-like"/>
    <property type="match status" value="1"/>
</dbReference>
<dbReference type="Pfam" id="PF00107">
    <property type="entry name" value="ADH_zinc_N"/>
    <property type="match status" value="1"/>
</dbReference>
<accession>A0ABV7TH67</accession>
<keyword evidence="5" id="KW-0809">Transit peptide</keyword>
<dbReference type="RefSeq" id="WP_386734601.1">
    <property type="nucleotide sequence ID" value="NZ_JBHRXI010000004.1"/>
</dbReference>
<evidence type="ECO:0000256" key="1">
    <source>
        <dbReference type="ARBA" id="ARBA00010371"/>
    </source>
</evidence>
<evidence type="ECO:0000256" key="7">
    <source>
        <dbReference type="ARBA" id="ARBA00023098"/>
    </source>
</evidence>
<gene>
    <name evidence="12" type="ORF">ACFORG_06645</name>
</gene>
<dbReference type="EMBL" id="JBHRXI010000004">
    <property type="protein sequence ID" value="MFC3613433.1"/>
    <property type="molecule type" value="Genomic_DNA"/>
</dbReference>
<dbReference type="InterPro" id="IPR011032">
    <property type="entry name" value="GroES-like_sf"/>
</dbReference>
<proteinExistence type="inferred from homology"/>
<evidence type="ECO:0000256" key="5">
    <source>
        <dbReference type="ARBA" id="ARBA00022946"/>
    </source>
</evidence>
<keyword evidence="7" id="KW-0443">Lipid metabolism</keyword>
<comment type="caution">
    <text evidence="12">The sequence shown here is derived from an EMBL/GenBank/DDBJ whole genome shotgun (WGS) entry which is preliminary data.</text>
</comment>
<dbReference type="InterPro" id="IPR051034">
    <property type="entry name" value="Mito_Enoyl-ACP_Reductase"/>
</dbReference>
<dbReference type="Proteomes" id="UP001595629">
    <property type="component" value="Unassembled WGS sequence"/>
</dbReference>
<evidence type="ECO:0000256" key="6">
    <source>
        <dbReference type="ARBA" id="ARBA00023002"/>
    </source>
</evidence>
<keyword evidence="6" id="KW-0560">Oxidoreductase</keyword>
<keyword evidence="2" id="KW-0444">Lipid biosynthesis</keyword>
<comment type="similarity">
    <text evidence="1">Belongs to the zinc-containing alcohol dehydrogenase family. Quinone oxidoreductase subfamily.</text>
</comment>
<dbReference type="Gene3D" id="3.90.180.10">
    <property type="entry name" value="Medium-chain alcohol dehydrogenases, catalytic domain"/>
    <property type="match status" value="1"/>
</dbReference>
<evidence type="ECO:0000259" key="11">
    <source>
        <dbReference type="SMART" id="SM00829"/>
    </source>
</evidence>
<dbReference type="EC" id="1.3.1.104" evidence="9"/>
<dbReference type="Gene3D" id="3.40.50.720">
    <property type="entry name" value="NAD(P)-binding Rossmann-like Domain"/>
    <property type="match status" value="1"/>
</dbReference>
<dbReference type="PANTHER" id="PTHR43981:SF2">
    <property type="entry name" value="ENOYL-[ACYL-CARRIER-PROTEIN] REDUCTASE, MITOCHONDRIAL"/>
    <property type="match status" value="1"/>
</dbReference>
<dbReference type="InterPro" id="IPR020843">
    <property type="entry name" value="ER"/>
</dbReference>
<protein>
    <recommendedName>
        <fullName evidence="9">enoyl-[acyl-carrier-protein] reductase</fullName>
        <ecNumber evidence="9">1.3.1.104</ecNumber>
    </recommendedName>
</protein>
<comment type="catalytic activity">
    <reaction evidence="10">
        <text>a 2,3-saturated acyl-[ACP] + NADP(+) = a (2E)-enoyl-[ACP] + NADPH + H(+)</text>
        <dbReference type="Rhea" id="RHEA:22564"/>
        <dbReference type="Rhea" id="RHEA-COMP:9925"/>
        <dbReference type="Rhea" id="RHEA-COMP:9926"/>
        <dbReference type="ChEBI" id="CHEBI:15378"/>
        <dbReference type="ChEBI" id="CHEBI:57783"/>
        <dbReference type="ChEBI" id="CHEBI:58349"/>
        <dbReference type="ChEBI" id="CHEBI:78784"/>
        <dbReference type="ChEBI" id="CHEBI:78785"/>
        <dbReference type="EC" id="1.3.1.104"/>
    </reaction>
</comment>
<dbReference type="Pfam" id="PF08240">
    <property type="entry name" value="ADH_N"/>
    <property type="match status" value="1"/>
</dbReference>
<feature type="domain" description="Enoyl reductase (ER)" evidence="11">
    <location>
        <begin position="11"/>
        <end position="324"/>
    </location>
</feature>
<dbReference type="InterPro" id="IPR013154">
    <property type="entry name" value="ADH-like_N"/>
</dbReference>
<keyword evidence="4" id="KW-0521">NADP</keyword>
<dbReference type="PANTHER" id="PTHR43981">
    <property type="entry name" value="ENOYL-[ACYL-CARRIER-PROTEIN] REDUCTASE, MITOCHONDRIAL"/>
    <property type="match status" value="1"/>
</dbReference>
<dbReference type="InterPro" id="IPR036291">
    <property type="entry name" value="NAD(P)-bd_dom_sf"/>
</dbReference>
<evidence type="ECO:0000256" key="10">
    <source>
        <dbReference type="ARBA" id="ARBA00048843"/>
    </source>
</evidence>
<dbReference type="SUPFAM" id="SSF51735">
    <property type="entry name" value="NAD(P)-binding Rossmann-fold domains"/>
    <property type="match status" value="1"/>
</dbReference>